<dbReference type="GO" id="GO:0000166">
    <property type="term" value="F:nucleotide binding"/>
    <property type="evidence" value="ECO:0007669"/>
    <property type="project" value="InterPro"/>
</dbReference>
<dbReference type="Pfam" id="PF22725">
    <property type="entry name" value="GFO_IDH_MocA_C3"/>
    <property type="match status" value="1"/>
</dbReference>
<evidence type="ECO:0000313" key="7">
    <source>
        <dbReference type="EMBL" id="BAJ65053.1"/>
    </source>
</evidence>
<dbReference type="eggNOG" id="COG0673">
    <property type="taxonomic scope" value="Bacteria"/>
</dbReference>
<proteinExistence type="inferred from homology"/>
<dbReference type="SMART" id="SM00829">
    <property type="entry name" value="PKS_ER"/>
    <property type="match status" value="1"/>
</dbReference>
<dbReference type="GO" id="GO:0046872">
    <property type="term" value="F:metal ion binding"/>
    <property type="evidence" value="ECO:0007669"/>
    <property type="project" value="UniProtKB-KW"/>
</dbReference>
<keyword evidence="3" id="KW-0479">Metal-binding</keyword>
<dbReference type="SUPFAM" id="SSF51735">
    <property type="entry name" value="NAD(P)-binding Rossmann-fold domains"/>
    <property type="match status" value="2"/>
</dbReference>
<dbReference type="InterPro" id="IPR011032">
    <property type="entry name" value="GroES-like_sf"/>
</dbReference>
<dbReference type="EC" id="1.1.1.-" evidence="7"/>
<dbReference type="SUPFAM" id="SSF55347">
    <property type="entry name" value="Glyceraldehyde-3-phosphate dehydrogenase-like, C-terminal domain"/>
    <property type="match status" value="1"/>
</dbReference>
<dbReference type="InterPro" id="IPR000683">
    <property type="entry name" value="Gfo/Idh/MocA-like_OxRdtase_N"/>
</dbReference>
<dbReference type="InterPro" id="IPR036291">
    <property type="entry name" value="NAD(P)-bd_dom_sf"/>
</dbReference>
<dbReference type="SUPFAM" id="SSF50129">
    <property type="entry name" value="GroES-like"/>
    <property type="match status" value="1"/>
</dbReference>
<dbReference type="InterPro" id="IPR013154">
    <property type="entry name" value="ADH-like_N"/>
</dbReference>
<dbReference type="PANTHER" id="PTHR43350">
    <property type="entry name" value="NAD-DEPENDENT ALCOHOL DEHYDROGENASE"/>
    <property type="match status" value="1"/>
</dbReference>
<dbReference type="eggNOG" id="COG1063">
    <property type="taxonomic scope" value="Bacteria"/>
</dbReference>
<dbReference type="Proteomes" id="UP000008922">
    <property type="component" value="Chromosome"/>
</dbReference>
<dbReference type="PANTHER" id="PTHR43350:SF19">
    <property type="entry name" value="D-GULOSIDE 3-DEHYDROGENASE"/>
    <property type="match status" value="1"/>
</dbReference>
<keyword evidence="4" id="KW-0862">Zinc</keyword>
<evidence type="ECO:0000256" key="3">
    <source>
        <dbReference type="ARBA" id="ARBA00022723"/>
    </source>
</evidence>
<dbReference type="Pfam" id="PF01408">
    <property type="entry name" value="GFO_IDH_MocA"/>
    <property type="match status" value="1"/>
</dbReference>
<dbReference type="Gene3D" id="3.90.180.10">
    <property type="entry name" value="Medium-chain alcohol dehydrogenases, catalytic domain"/>
    <property type="match status" value="1"/>
</dbReference>
<dbReference type="Pfam" id="PF08240">
    <property type="entry name" value="ADH_N"/>
    <property type="match status" value="1"/>
</dbReference>
<dbReference type="HOGENOM" id="CLU_024115_0_0_0"/>
<dbReference type="InterPro" id="IPR055170">
    <property type="entry name" value="GFO_IDH_MocA-like_dom"/>
</dbReference>
<gene>
    <name evidence="7" type="ordered locus">ANT_30270</name>
</gene>
<dbReference type="KEGG" id="atm:ANT_30270"/>
<dbReference type="Gene3D" id="3.30.360.10">
    <property type="entry name" value="Dihydrodipicolinate Reductase, domain 2"/>
    <property type="match status" value="1"/>
</dbReference>
<dbReference type="Pfam" id="PF00107">
    <property type="entry name" value="ADH_zinc_N"/>
    <property type="match status" value="1"/>
</dbReference>
<evidence type="ECO:0000259" key="6">
    <source>
        <dbReference type="SMART" id="SM00829"/>
    </source>
</evidence>
<comment type="similarity">
    <text evidence="2">Belongs to the zinc-containing alcohol dehydrogenase family.</text>
</comment>
<dbReference type="AlphaFoldDB" id="E8N2A6"/>
<dbReference type="STRING" id="926569.ANT_30270"/>
<dbReference type="InterPro" id="IPR020843">
    <property type="entry name" value="ER"/>
</dbReference>
<name>E8N2A6_ANATU</name>
<evidence type="ECO:0000256" key="2">
    <source>
        <dbReference type="ARBA" id="ARBA00008072"/>
    </source>
</evidence>
<sequence>MKQLLQNMRDGKAEVADVPVPVVRRGMALVRTATSLVSAGTERMVVEFAEKNLLEKARSRPDLVRQVLEKARREGLVSTLQAAFNRLDQSMALGYSSAGVIVEVGEGMEGFAPGDRVACAGGGYAVHAEYAVVPKNLLVKLPDNVDFESAAFTTLGAIALHGFRLTHPQVGERIAIIGLGLLGLLSVGLARAAGCQVFGVDLSPERVDLAKRMGAHAAVLRPDAESAGLAFTAGQGFDAVLICADARSSDPVTLAGTLARDRAHVVAVGAVGLDLPRKLYYEKELTFLVSRSYGPGRYDPSYEERGQDYPIGYVRWTEGRNLQAVVDLMAGGLLDVHPLISHRIPIEQGAEAYALITGKRKESFLGVLLTYPQAPEETPARRVELRPPVPAAQDQPGIGVLGAGNYALATFLPAIQRVGGVRLEGIASASGLTARHAAKKYGFRFATSQEEEILGAPEIQAVVILTRHNHHARQTLQALRAGKAVYCEKPLALTLEELDEIERALQNEDLPLLMVGFNRRFAPLAQRMKARLEGRAEPLAAHYRINAGYLPANHWTQDPAVGGGRILGEACHFVDFLTFLVGTPPVSVEARYLPDGGRYHGDNALLTLTFADGSLGTVSYLANGDRAMPKERVEVFCAGTALVLDDFTRLEVYRGNRREEVRAGGQDKGHAAAWQAFLTALKSGGTPPIPYEQLLSVSRWMIEVSRR</sequence>
<dbReference type="OrthoDB" id="9769198at2"/>
<organism evidence="7 8">
    <name type="scientific">Anaerolinea thermophila (strain DSM 14523 / JCM 11388 / NBRC 100420 / UNI-1)</name>
    <dbReference type="NCBI Taxonomy" id="926569"/>
    <lineage>
        <taxon>Bacteria</taxon>
        <taxon>Bacillati</taxon>
        <taxon>Chloroflexota</taxon>
        <taxon>Anaerolineae</taxon>
        <taxon>Anaerolineales</taxon>
        <taxon>Anaerolineaceae</taxon>
        <taxon>Anaerolinea</taxon>
    </lineage>
</organism>
<accession>E8N2A6</accession>
<dbReference type="EMBL" id="AP012029">
    <property type="protein sequence ID" value="BAJ65053.1"/>
    <property type="molecule type" value="Genomic_DNA"/>
</dbReference>
<evidence type="ECO:0000313" key="8">
    <source>
        <dbReference type="Proteomes" id="UP000008922"/>
    </source>
</evidence>
<dbReference type="InterPro" id="IPR013149">
    <property type="entry name" value="ADH-like_C"/>
</dbReference>
<evidence type="ECO:0000256" key="1">
    <source>
        <dbReference type="ARBA" id="ARBA00001947"/>
    </source>
</evidence>
<keyword evidence="8" id="KW-1185">Reference proteome</keyword>
<comment type="cofactor">
    <cofactor evidence="1">
        <name>Zn(2+)</name>
        <dbReference type="ChEBI" id="CHEBI:29105"/>
    </cofactor>
</comment>
<keyword evidence="5 7" id="KW-0560">Oxidoreductase</keyword>
<dbReference type="GO" id="GO:0016491">
    <property type="term" value="F:oxidoreductase activity"/>
    <property type="evidence" value="ECO:0007669"/>
    <property type="project" value="UniProtKB-KW"/>
</dbReference>
<feature type="domain" description="Enoyl reductase (ER)" evidence="6">
    <location>
        <begin position="40"/>
        <end position="361"/>
    </location>
</feature>
<dbReference type="InParanoid" id="E8N2A6"/>
<protein>
    <submittedName>
        <fullName evidence="7">Oxidoreductase</fullName>
        <ecNumber evidence="7">1.1.1.-</ecNumber>
    </submittedName>
</protein>
<evidence type="ECO:0000256" key="4">
    <source>
        <dbReference type="ARBA" id="ARBA00022833"/>
    </source>
</evidence>
<dbReference type="Gene3D" id="3.40.50.720">
    <property type="entry name" value="NAD(P)-binding Rossmann-like Domain"/>
    <property type="match status" value="2"/>
</dbReference>
<evidence type="ECO:0000256" key="5">
    <source>
        <dbReference type="ARBA" id="ARBA00023002"/>
    </source>
</evidence>
<reference evidence="7 8" key="1">
    <citation type="submission" date="2010-12" db="EMBL/GenBank/DDBJ databases">
        <title>Whole genome sequence of Anaerolinea thermophila UNI-1.</title>
        <authorList>
            <person name="Narita-Yamada S."/>
            <person name="Kishi E."/>
            <person name="Watanabe Y."/>
            <person name="Takasaki K."/>
            <person name="Ankai A."/>
            <person name="Oguchi A."/>
            <person name="Fukui S."/>
            <person name="Takahashi M."/>
            <person name="Yashiro I."/>
            <person name="Hosoyama A."/>
            <person name="Sekiguchi Y."/>
            <person name="Hanada S."/>
            <person name="Fujita N."/>
        </authorList>
    </citation>
    <scope>NUCLEOTIDE SEQUENCE [LARGE SCALE GENOMIC DNA]</scope>
    <source>
        <strain evidence="8">DSM 14523 / JCM 11388 / NBRC 100420 / UNI-1</strain>
    </source>
</reference>
<dbReference type="CDD" id="cd08255">
    <property type="entry name" value="2-desacetyl-2-hydroxyethyl_bacteriochlorophyllide_like"/>
    <property type="match status" value="1"/>
</dbReference>